<name>C3KNP7_SINFN</name>
<reference evidence="4" key="1">
    <citation type="journal article" date="2004" name="J. Bacteriol.">
        <title>An evolutionary hot spot: the pNGR234b replicon of Rhizobium sp. strain NGR234.</title>
        <authorList>
            <person name="Streit W.R."/>
            <person name="Schmitz R.A."/>
            <person name="Perret X."/>
            <person name="Staehelin C."/>
            <person name="Deakin W.J."/>
            <person name="Raasch C."/>
            <person name="Liesegang H."/>
            <person name="Broughton W.J."/>
        </authorList>
    </citation>
    <scope>NUCLEOTIDE SEQUENCE [LARGE SCALE GENOMIC DNA]</scope>
    <source>
        <strain evidence="4">NBRC 101917 / NGR234</strain>
    </source>
</reference>
<dbReference type="Pfam" id="PF00578">
    <property type="entry name" value="AhpC-TSA"/>
    <property type="match status" value="1"/>
</dbReference>
<dbReference type="SUPFAM" id="SSF52833">
    <property type="entry name" value="Thioredoxin-like"/>
    <property type="match status" value="1"/>
</dbReference>
<dbReference type="InterPro" id="IPR036249">
    <property type="entry name" value="Thioredoxin-like_sf"/>
</dbReference>
<keyword evidence="1" id="KW-1133">Transmembrane helix</keyword>
<dbReference type="PATRIC" id="fig|394.7.peg.684"/>
<dbReference type="Proteomes" id="UP000001054">
    <property type="component" value="Plasmid pNGR234b"/>
</dbReference>
<geneLocation type="plasmid" evidence="4">
    <name>sym pNGR234b</name>
</geneLocation>
<dbReference type="Pfam" id="PF17991">
    <property type="entry name" value="Thioredoxin_10"/>
    <property type="match status" value="1"/>
</dbReference>
<dbReference type="PROSITE" id="PS51352">
    <property type="entry name" value="THIOREDOXIN_2"/>
    <property type="match status" value="1"/>
</dbReference>
<keyword evidence="1" id="KW-0472">Membrane</keyword>
<feature type="transmembrane region" description="Helical" evidence="1">
    <location>
        <begin position="117"/>
        <end position="139"/>
    </location>
</feature>
<proteinExistence type="predicted"/>
<dbReference type="InterPro" id="IPR000866">
    <property type="entry name" value="AhpC/TSA"/>
</dbReference>
<evidence type="ECO:0000259" key="2">
    <source>
        <dbReference type="PROSITE" id="PS51352"/>
    </source>
</evidence>
<dbReference type="OrthoDB" id="9811352at2"/>
<feature type="transmembrane region" description="Helical" evidence="1">
    <location>
        <begin position="194"/>
        <end position="213"/>
    </location>
</feature>
<feature type="domain" description="Thioredoxin" evidence="2">
    <location>
        <begin position="239"/>
        <end position="410"/>
    </location>
</feature>
<sequence>MILFTIAYIAGVLTIVSPCILPVLPFVFSRAGQPFTRSILPMLIGKVVTFAAVATLVAIGGDWAVHANEAGRYAAIAVLAVFSVMLLSPQFAAVVTRPAVTLGDRLSQRAAGQKTSVGASLLLGVATGLLWAPCAGPVLGLVLTGAALHGANVGTTLLLTAYAAGAATSLALAVLAGGRIFAAMKRSLGIGERLRQGLGIAVLAGVAAIALGLDTGLLARLSFAGTTDLEQSLLNRLVSDSPEAALSQSATPAVGGQQQAYRSNLPVEGIFPPLDGAVEWLNSKPLTVEELRGKVVLVDFWTYSCINCIRTIPYVRAWAEKYRDQGLVVIGVHAPEFAFEKRIDNVRKAVRDFEIGYPVAIDNDFSIWRAFGNSYWPAHYFIDAEGRIRHRHFGEGDYDQSERVIQELLAETAGSRRGDGLVKPDTKGTEAAPDLANLQSGEDYLGYVRAGNFVSPEGVAADKARDYSVGRPRLNRWGLTGNWTVGAEQATLNRTGGSITYRFNARDLHLVLGPGAGGRQVRFQVKVDGVAPGADSGSDIDPGGNGTVSETRLYQLVRQSGEVRERTFEIRFLDPGVEAFVFTFG</sequence>
<dbReference type="InterPro" id="IPR050553">
    <property type="entry name" value="Thioredoxin_ResA/DsbE_sf"/>
</dbReference>
<dbReference type="GO" id="GO:0016491">
    <property type="term" value="F:oxidoreductase activity"/>
    <property type="evidence" value="ECO:0007669"/>
    <property type="project" value="InterPro"/>
</dbReference>
<feature type="transmembrane region" description="Helical" evidence="1">
    <location>
        <begin position="6"/>
        <end position="28"/>
    </location>
</feature>
<reference evidence="3 4" key="2">
    <citation type="journal article" date="2009" name="Appl. Environ. Microbiol.">
        <title>Rhizobium sp. strain NGR234 possesses a remarkable number of secretion systems.</title>
        <authorList>
            <person name="Schmeisser C."/>
            <person name="Liesegang H."/>
            <person name="Krysciak D."/>
            <person name="Bakkou N."/>
            <person name="Le Quere A."/>
            <person name="Wollherr A."/>
            <person name="Heinemeyer I."/>
            <person name="Morgenstern B."/>
            <person name="Pommerening-Roeser A."/>
            <person name="Flores M."/>
            <person name="Palacios R."/>
            <person name="Brenner S."/>
            <person name="Gottschalk G."/>
            <person name="Schmitz R.A."/>
            <person name="Broughton W.J."/>
            <person name="Perret X."/>
            <person name="Strittmatter A.W."/>
            <person name="Streit W.R."/>
        </authorList>
    </citation>
    <scope>NUCLEOTIDE SEQUENCE [LARGE SCALE GENOMIC DNA]</scope>
    <source>
        <strain evidence="4">NBRC 101917 / NGR234</strain>
    </source>
</reference>
<dbReference type="Gene3D" id="2.60.120.260">
    <property type="entry name" value="Galactose-binding domain-like"/>
    <property type="match status" value="1"/>
</dbReference>
<feature type="transmembrane region" description="Helical" evidence="1">
    <location>
        <begin position="159"/>
        <end position="182"/>
    </location>
</feature>
<evidence type="ECO:0000256" key="1">
    <source>
        <dbReference type="SAM" id="Phobius"/>
    </source>
</evidence>
<keyword evidence="3" id="KW-0614">Plasmid</keyword>
<dbReference type="CDD" id="cd03012">
    <property type="entry name" value="TlpA_like_DipZ_like"/>
    <property type="match status" value="1"/>
</dbReference>
<accession>C3KNP7</accession>
<dbReference type="GO" id="GO:0016209">
    <property type="term" value="F:antioxidant activity"/>
    <property type="evidence" value="ECO:0007669"/>
    <property type="project" value="InterPro"/>
</dbReference>
<dbReference type="RefSeq" id="WP_012706304.1">
    <property type="nucleotide sequence ID" value="NC_012586.1"/>
</dbReference>
<dbReference type="HOGENOM" id="CLU_033708_0_0_5"/>
<keyword evidence="4" id="KW-1185">Reference proteome</keyword>
<dbReference type="InterPro" id="IPR041017">
    <property type="entry name" value="Thioredoxin_10"/>
</dbReference>
<dbReference type="Gene3D" id="3.40.30.10">
    <property type="entry name" value="Glutaredoxin"/>
    <property type="match status" value="1"/>
</dbReference>
<keyword evidence="1" id="KW-0812">Transmembrane</keyword>
<evidence type="ECO:0000313" key="4">
    <source>
        <dbReference type="Proteomes" id="UP000001054"/>
    </source>
</evidence>
<dbReference type="PANTHER" id="PTHR42852:SF13">
    <property type="entry name" value="PROTEIN DIPZ"/>
    <property type="match status" value="1"/>
</dbReference>
<evidence type="ECO:0000313" key="3">
    <source>
        <dbReference type="EMBL" id="ACP21705.1"/>
    </source>
</evidence>
<dbReference type="PANTHER" id="PTHR42852">
    <property type="entry name" value="THIOL:DISULFIDE INTERCHANGE PROTEIN DSBE"/>
    <property type="match status" value="1"/>
</dbReference>
<protein>
    <submittedName>
        <fullName evidence="3">Cytochrome biogenesis protein</fullName>
    </submittedName>
</protein>
<dbReference type="AlphaFoldDB" id="C3KNP7"/>
<organism evidence="3 4">
    <name type="scientific">Sinorhizobium fredii (strain NBRC 101917 / NGR234)</name>
    <dbReference type="NCBI Taxonomy" id="394"/>
    <lineage>
        <taxon>Bacteria</taxon>
        <taxon>Pseudomonadati</taxon>
        <taxon>Pseudomonadota</taxon>
        <taxon>Alphaproteobacteria</taxon>
        <taxon>Hyphomicrobiales</taxon>
        <taxon>Rhizobiaceae</taxon>
        <taxon>Sinorhizobium/Ensifer group</taxon>
        <taxon>Sinorhizobium</taxon>
    </lineage>
</organism>
<gene>
    <name evidence="3" type="ordered locus">NGR_b02390</name>
</gene>
<feature type="transmembrane region" description="Helical" evidence="1">
    <location>
        <begin position="73"/>
        <end position="96"/>
    </location>
</feature>
<dbReference type="EMBL" id="CP000874">
    <property type="protein sequence ID" value="ACP21705.1"/>
    <property type="molecule type" value="Genomic_DNA"/>
</dbReference>
<feature type="transmembrane region" description="Helical" evidence="1">
    <location>
        <begin position="40"/>
        <end position="61"/>
    </location>
</feature>
<dbReference type="KEGG" id="rhi:NGR_b02390"/>
<dbReference type="InterPro" id="IPR013766">
    <property type="entry name" value="Thioredoxin_domain"/>
</dbReference>